<dbReference type="Pfam" id="PF13733">
    <property type="entry name" value="Glyco_transf_7N"/>
    <property type="match status" value="1"/>
</dbReference>
<dbReference type="InterPro" id="IPR027791">
    <property type="entry name" value="Galactosyl_T_C"/>
</dbReference>
<feature type="domain" description="Galactosyltransferase N-terminal" evidence="13">
    <location>
        <begin position="73"/>
        <end position="190"/>
    </location>
</feature>
<dbReference type="EC" id="2.4.1.-" evidence="11"/>
<dbReference type="InterPro" id="IPR029044">
    <property type="entry name" value="Nucleotide-diphossugar_trans"/>
</dbReference>
<evidence type="ECO:0000256" key="2">
    <source>
        <dbReference type="ARBA" id="ARBA00004922"/>
    </source>
</evidence>
<evidence type="ECO:0000256" key="6">
    <source>
        <dbReference type="ARBA" id="ARBA00022692"/>
    </source>
</evidence>
<dbReference type="Proteomes" id="UP001516400">
    <property type="component" value="Unassembled WGS sequence"/>
</dbReference>
<dbReference type="PANTHER" id="PTHR19300">
    <property type="entry name" value="BETA-1,4-GALACTOSYLTRANSFERASE"/>
    <property type="match status" value="1"/>
</dbReference>
<organism evidence="14 15">
    <name type="scientific">Cryptolaemus montrouzieri</name>
    <dbReference type="NCBI Taxonomy" id="559131"/>
    <lineage>
        <taxon>Eukaryota</taxon>
        <taxon>Metazoa</taxon>
        <taxon>Ecdysozoa</taxon>
        <taxon>Arthropoda</taxon>
        <taxon>Hexapoda</taxon>
        <taxon>Insecta</taxon>
        <taxon>Pterygota</taxon>
        <taxon>Neoptera</taxon>
        <taxon>Endopterygota</taxon>
        <taxon>Coleoptera</taxon>
        <taxon>Polyphaga</taxon>
        <taxon>Cucujiformia</taxon>
        <taxon>Coccinelloidea</taxon>
        <taxon>Coccinellidae</taxon>
        <taxon>Scymninae</taxon>
        <taxon>Scymnini</taxon>
        <taxon>Cryptolaemus</taxon>
    </lineage>
</organism>
<evidence type="ECO:0000259" key="13">
    <source>
        <dbReference type="Pfam" id="PF13733"/>
    </source>
</evidence>
<keyword evidence="10 11" id="KW-0325">Glycoprotein</keyword>
<evidence type="ECO:0000313" key="15">
    <source>
        <dbReference type="Proteomes" id="UP001516400"/>
    </source>
</evidence>
<evidence type="ECO:0000259" key="12">
    <source>
        <dbReference type="Pfam" id="PF02709"/>
    </source>
</evidence>
<dbReference type="GO" id="GO:0046872">
    <property type="term" value="F:metal ion binding"/>
    <property type="evidence" value="ECO:0007669"/>
    <property type="project" value="UniProtKB-UniRule"/>
</dbReference>
<evidence type="ECO:0000256" key="3">
    <source>
        <dbReference type="ARBA" id="ARBA00005735"/>
    </source>
</evidence>
<comment type="pathway">
    <text evidence="2 11">Protein modification; protein glycosylation.</text>
</comment>
<comment type="subcellular location">
    <subcellularLocation>
        <location evidence="1 11">Membrane</location>
        <topology evidence="1 11">Single-pass type II membrane protein</topology>
    </subcellularLocation>
</comment>
<evidence type="ECO:0000256" key="8">
    <source>
        <dbReference type="ARBA" id="ARBA00022989"/>
    </source>
</evidence>
<comment type="caution">
    <text evidence="14">The sequence shown here is derived from an EMBL/GenBank/DDBJ whole genome shotgun (WGS) entry which is preliminary data.</text>
</comment>
<comment type="cofactor">
    <cofactor evidence="11">
        <name>Mn(2+)</name>
        <dbReference type="ChEBI" id="CHEBI:29035"/>
    </cofactor>
</comment>
<proteinExistence type="inferred from homology"/>
<keyword evidence="11" id="KW-0479">Metal-binding</keyword>
<keyword evidence="4 11" id="KW-0328">Glycosyltransferase</keyword>
<dbReference type="AlphaFoldDB" id="A0ABD2P363"/>
<evidence type="ECO:0000256" key="5">
    <source>
        <dbReference type="ARBA" id="ARBA00022679"/>
    </source>
</evidence>
<keyword evidence="11" id="KW-0464">Manganese</keyword>
<comment type="function">
    <text evidence="11">Catalyzes the transfer of galactose onto proteins or lipids.</text>
</comment>
<keyword evidence="8 11" id="KW-1133">Transmembrane helix</keyword>
<dbReference type="Pfam" id="PF02709">
    <property type="entry name" value="Glyco_transf_7C"/>
    <property type="match status" value="1"/>
</dbReference>
<dbReference type="PANTHER" id="PTHR19300:SF48">
    <property type="entry name" value="BETA-1,4-N-ACETYLGALACTOSAMINYLTRANSFERASE"/>
    <property type="match status" value="1"/>
</dbReference>
<dbReference type="SUPFAM" id="SSF53448">
    <property type="entry name" value="Nucleotide-diphospho-sugar transferases"/>
    <property type="match status" value="1"/>
</dbReference>
<dbReference type="GO" id="GO:0016757">
    <property type="term" value="F:glycosyltransferase activity"/>
    <property type="evidence" value="ECO:0007669"/>
    <property type="project" value="UniProtKB-KW"/>
</dbReference>
<dbReference type="PRINTS" id="PR02050">
    <property type="entry name" value="B14GALTRFASE"/>
</dbReference>
<comment type="similarity">
    <text evidence="3 11">Belongs to the glycosyltransferase 7 family.</text>
</comment>
<dbReference type="InterPro" id="IPR003859">
    <property type="entry name" value="Galactosyl_T"/>
</dbReference>
<evidence type="ECO:0000256" key="9">
    <source>
        <dbReference type="ARBA" id="ARBA00023136"/>
    </source>
</evidence>
<evidence type="ECO:0000256" key="1">
    <source>
        <dbReference type="ARBA" id="ARBA00004606"/>
    </source>
</evidence>
<gene>
    <name evidence="14" type="ORF">HHI36_019523</name>
</gene>
<feature type="transmembrane region" description="Helical" evidence="11">
    <location>
        <begin position="12"/>
        <end position="30"/>
    </location>
</feature>
<dbReference type="InterPro" id="IPR027995">
    <property type="entry name" value="Galactosyl_T_N"/>
</dbReference>
<keyword evidence="6 11" id="KW-0812">Transmembrane</keyword>
<evidence type="ECO:0000256" key="10">
    <source>
        <dbReference type="ARBA" id="ARBA00023180"/>
    </source>
</evidence>
<dbReference type="Gene3D" id="3.90.550.10">
    <property type="entry name" value="Spore Coat Polysaccharide Biosynthesis Protein SpsA, Chain A"/>
    <property type="match status" value="1"/>
</dbReference>
<evidence type="ECO:0000256" key="7">
    <source>
        <dbReference type="ARBA" id="ARBA00022968"/>
    </source>
</evidence>
<keyword evidence="9 11" id="KW-0472">Membrane</keyword>
<feature type="domain" description="Galactosyltransferase C-terminal" evidence="12">
    <location>
        <begin position="194"/>
        <end position="271"/>
    </location>
</feature>
<dbReference type="EMBL" id="JABFTP020000165">
    <property type="protein sequence ID" value="KAL3285421.1"/>
    <property type="molecule type" value="Genomic_DNA"/>
</dbReference>
<keyword evidence="5 11" id="KW-0808">Transferase</keyword>
<keyword evidence="15" id="KW-1185">Reference proteome</keyword>
<sequence length="317" mass="36596">MIILCFSSKFKNAGLIIIVSAIIIGIYFPSRHARHYSCVKNENVLDSLYYEQKMAHHNLKNCNYEDVVFMPGNDISIEDVSDEKIYLKPLPGGEYLPTQCSPLLKSAIIVPYRDRPKQLKTFLNYMHHFLQKQKLHYRIFIVDQKNENLFNRAKLLNIGAKLAMKYGFPCLVLHDIDLIPLNYANIYACSNTPRHMSSSLDTFRYNLPYLTIFGGAVAILSEQFKTINGMSNLFEGWGGEDDDLYKRLIEHGLIPCRFCPSISKYTMLLHKKNRKTSESRFNLLKKSTQRSKFDGLNTLNDNFTIEVESLFTHIIVS</sequence>
<keyword evidence="7 11" id="KW-0735">Signal-anchor</keyword>
<dbReference type="GO" id="GO:0016020">
    <property type="term" value="C:membrane"/>
    <property type="evidence" value="ECO:0007669"/>
    <property type="project" value="UniProtKB-SubCell"/>
</dbReference>
<reference evidence="14 15" key="1">
    <citation type="journal article" date="2021" name="BMC Biol.">
        <title>Horizontally acquired antibacterial genes associated with adaptive radiation of ladybird beetles.</title>
        <authorList>
            <person name="Li H.S."/>
            <person name="Tang X.F."/>
            <person name="Huang Y.H."/>
            <person name="Xu Z.Y."/>
            <person name="Chen M.L."/>
            <person name="Du X.Y."/>
            <person name="Qiu B.Y."/>
            <person name="Chen P.T."/>
            <person name="Zhang W."/>
            <person name="Slipinski A."/>
            <person name="Escalona H.E."/>
            <person name="Waterhouse R.M."/>
            <person name="Zwick A."/>
            <person name="Pang H."/>
        </authorList>
    </citation>
    <scope>NUCLEOTIDE SEQUENCE [LARGE SCALE GENOMIC DNA]</scope>
    <source>
        <strain evidence="14">SYSU2018</strain>
    </source>
</reference>
<evidence type="ECO:0000256" key="11">
    <source>
        <dbReference type="RuleBase" id="RU368121"/>
    </source>
</evidence>
<name>A0ABD2P363_9CUCU</name>
<evidence type="ECO:0000313" key="14">
    <source>
        <dbReference type="EMBL" id="KAL3285421.1"/>
    </source>
</evidence>
<evidence type="ECO:0000256" key="4">
    <source>
        <dbReference type="ARBA" id="ARBA00022676"/>
    </source>
</evidence>
<accession>A0ABD2P363</accession>
<protein>
    <recommendedName>
        <fullName evidence="11">Beta-1,4-N-acetylgalactosaminyltransferase</fullName>
        <ecNumber evidence="11">2.4.1.-</ecNumber>
    </recommendedName>
    <alternativeName>
        <fullName evidence="11">Beta-4-GalNAcT</fullName>
    </alternativeName>
</protein>